<evidence type="ECO:0000259" key="3">
    <source>
        <dbReference type="Pfam" id="PF01555"/>
    </source>
</evidence>
<feature type="domain" description="DNA methylase N-4/N-6" evidence="3">
    <location>
        <begin position="12"/>
        <end position="192"/>
    </location>
</feature>
<keyword evidence="5" id="KW-1185">Reference proteome</keyword>
<protein>
    <submittedName>
        <fullName evidence="4">DNA methylase</fullName>
    </submittedName>
</protein>
<evidence type="ECO:0000313" key="5">
    <source>
        <dbReference type="Proteomes" id="UP000198848"/>
    </source>
</evidence>
<dbReference type="Gene3D" id="3.40.50.150">
    <property type="entry name" value="Vaccinia Virus protein VP39"/>
    <property type="match status" value="1"/>
</dbReference>
<dbReference type="InterPro" id="IPR002941">
    <property type="entry name" value="DNA_methylase_N4/N6"/>
</dbReference>
<dbReference type="EMBL" id="FNLC01000001">
    <property type="protein sequence ID" value="SDQ62796.1"/>
    <property type="molecule type" value="Genomic_DNA"/>
</dbReference>
<reference evidence="5" key="1">
    <citation type="submission" date="2016-10" db="EMBL/GenBank/DDBJ databases">
        <authorList>
            <person name="Varghese N."/>
            <person name="Submissions S."/>
        </authorList>
    </citation>
    <scope>NUCLEOTIDE SEQUENCE [LARGE SCALE GENOMIC DNA]</scope>
    <source>
        <strain evidence="5">DSM 24767</strain>
    </source>
</reference>
<name>A0A1H1CGE8_NATTX</name>
<keyword evidence="1 4" id="KW-0489">Methyltransferase</keyword>
<dbReference type="GO" id="GO:0008170">
    <property type="term" value="F:N-methyltransferase activity"/>
    <property type="evidence" value="ECO:0007669"/>
    <property type="project" value="InterPro"/>
</dbReference>
<dbReference type="GO" id="GO:0032259">
    <property type="term" value="P:methylation"/>
    <property type="evidence" value="ECO:0007669"/>
    <property type="project" value="UniProtKB-KW"/>
</dbReference>
<evidence type="ECO:0000256" key="2">
    <source>
        <dbReference type="ARBA" id="ARBA00022679"/>
    </source>
</evidence>
<keyword evidence="2" id="KW-0808">Transferase</keyword>
<dbReference type="SUPFAM" id="SSF53335">
    <property type="entry name" value="S-adenosyl-L-methionine-dependent methyltransferases"/>
    <property type="match status" value="1"/>
</dbReference>
<evidence type="ECO:0000313" key="4">
    <source>
        <dbReference type="EMBL" id="SDQ62796.1"/>
    </source>
</evidence>
<gene>
    <name evidence="4" type="ORF">SAMN04489842_1382</name>
</gene>
<sequence>MYLVDLGRVVSDADTQGDVFNATDGIWSAIYERMNPTETLWVVAPNAYRDGCMWPVAMAVSDYAREESGLILKNTITVHRWEDRDGDMESAYDEILFFVKDKRNYQFHKDDIRVAHVYEGNEWGGKREEGNSAYHDTKVRRYNPDGKDPGNVWLDEDRTQTDNQEVDEVEPIPLHEALRRCVLVGSDEGETVCTLWADDIDDVVTGEERVIEQLDATALREEVNE</sequence>
<evidence type="ECO:0000256" key="1">
    <source>
        <dbReference type="ARBA" id="ARBA00022603"/>
    </source>
</evidence>
<proteinExistence type="predicted"/>
<dbReference type="RefSeq" id="WP_090379157.1">
    <property type="nucleotide sequence ID" value="NZ_FNLC01000001.1"/>
</dbReference>
<dbReference type="STRING" id="1095778.SAMN04489842_1382"/>
<dbReference type="InterPro" id="IPR029063">
    <property type="entry name" value="SAM-dependent_MTases_sf"/>
</dbReference>
<dbReference type="Proteomes" id="UP000198848">
    <property type="component" value="Unassembled WGS sequence"/>
</dbReference>
<dbReference type="Pfam" id="PF01555">
    <property type="entry name" value="N6_N4_Mtase"/>
    <property type="match status" value="1"/>
</dbReference>
<accession>A0A1H1CGE8</accession>
<organism evidence="4 5">
    <name type="scientific">Natronobacterium texcoconense</name>
    <dbReference type="NCBI Taxonomy" id="1095778"/>
    <lineage>
        <taxon>Archaea</taxon>
        <taxon>Methanobacteriati</taxon>
        <taxon>Methanobacteriota</taxon>
        <taxon>Stenosarchaea group</taxon>
        <taxon>Halobacteria</taxon>
        <taxon>Halobacteriales</taxon>
        <taxon>Natrialbaceae</taxon>
        <taxon>Natronobacterium</taxon>
    </lineage>
</organism>
<dbReference type="AlphaFoldDB" id="A0A1H1CGE8"/>
<dbReference type="OrthoDB" id="193673at2157"/>
<dbReference type="GO" id="GO:0003677">
    <property type="term" value="F:DNA binding"/>
    <property type="evidence" value="ECO:0007669"/>
    <property type="project" value="InterPro"/>
</dbReference>